<dbReference type="AlphaFoldDB" id="A0A413YL67"/>
<evidence type="ECO:0000256" key="4">
    <source>
        <dbReference type="SAM" id="SignalP"/>
    </source>
</evidence>
<dbReference type="CDD" id="cd00995">
    <property type="entry name" value="PBP2_NikA_DppA_OppA_like"/>
    <property type="match status" value="1"/>
</dbReference>
<sequence>MKRRVAIILALVMAIGVVTGCGKKADTGSSAKSEEQNGKKDTVVVAVDSDDHEGFVPWNSIGVIDDCVWLNVLQPIMKSDKTFDEMKPLVAESYDVSDDGKDVTFHLQKGVAFSDGNDVTAEDVVFSIQQYVDSEYRSKDYTFVEKVEATDDSTVTVYGNSVVTNAPWLLAKIRIVEKSAYEKDPDGYNENPIGCGPYVLKEYKEGKYMLLTVNDNYWKEKPAIKNVKVQVVNDSVLADSILNGDIDFSGLTGEAYEKIKEADKDNITIREDKDIAAGCEYLFFNCQNEVLKDKRVRQAISYAINREKIADLSETMTYLDSYPVPNGMEDYDKAVEGITDYKYDPDKAKELLAEAGYADTLDLGKYIIMYDGIDSEIAQSIQEDLKAVGVNVEIAIEEQSAAFKDINNGDYSIVTSYANFGDQITGLAKVLNTKLIGNYNYANYGNADLDNMTEEALAETEEAKRLDVTRNIVTLLQDEVPVIKLSNDVKFHAYNKELDCTIMYNCFYRFDEWSWK</sequence>
<dbReference type="RefSeq" id="WP_118358878.1">
    <property type="nucleotide sequence ID" value="NZ_QSHK01000003.1"/>
</dbReference>
<proteinExistence type="inferred from homology"/>
<feature type="chain" id="PRO_5039567008" evidence="4">
    <location>
        <begin position="21"/>
        <end position="516"/>
    </location>
</feature>
<dbReference type="Pfam" id="PF00496">
    <property type="entry name" value="SBP_bac_5"/>
    <property type="match status" value="1"/>
</dbReference>
<keyword evidence="3 4" id="KW-0732">Signal</keyword>
<dbReference type="PANTHER" id="PTHR30290:SF9">
    <property type="entry name" value="OLIGOPEPTIDE-BINDING PROTEIN APPA"/>
    <property type="match status" value="1"/>
</dbReference>
<evidence type="ECO:0000313" key="6">
    <source>
        <dbReference type="EMBL" id="RHC08801.1"/>
    </source>
</evidence>
<dbReference type="GO" id="GO:1904680">
    <property type="term" value="F:peptide transmembrane transporter activity"/>
    <property type="evidence" value="ECO:0007669"/>
    <property type="project" value="TreeGrafter"/>
</dbReference>
<dbReference type="Gene3D" id="3.40.190.10">
    <property type="entry name" value="Periplasmic binding protein-like II"/>
    <property type="match status" value="1"/>
</dbReference>
<evidence type="ECO:0000256" key="2">
    <source>
        <dbReference type="ARBA" id="ARBA00022448"/>
    </source>
</evidence>
<evidence type="ECO:0000256" key="3">
    <source>
        <dbReference type="ARBA" id="ARBA00022729"/>
    </source>
</evidence>
<comment type="similarity">
    <text evidence="1">Belongs to the bacterial solute-binding protein 5 family.</text>
</comment>
<dbReference type="PIRSF" id="PIRSF002741">
    <property type="entry name" value="MppA"/>
    <property type="match status" value="1"/>
</dbReference>
<keyword evidence="2" id="KW-0813">Transport</keyword>
<reference evidence="6 7" key="1">
    <citation type="submission" date="2018-08" db="EMBL/GenBank/DDBJ databases">
        <title>A genome reference for cultivated species of the human gut microbiota.</title>
        <authorList>
            <person name="Zou Y."/>
            <person name="Xue W."/>
            <person name="Luo G."/>
        </authorList>
    </citation>
    <scope>NUCLEOTIDE SEQUENCE [LARGE SCALE GENOMIC DNA]</scope>
    <source>
        <strain evidence="6 7">AM37-5</strain>
    </source>
</reference>
<dbReference type="PANTHER" id="PTHR30290">
    <property type="entry name" value="PERIPLASMIC BINDING COMPONENT OF ABC TRANSPORTER"/>
    <property type="match status" value="1"/>
</dbReference>
<name>A0A413YL67_9FIRM</name>
<dbReference type="InterPro" id="IPR000914">
    <property type="entry name" value="SBP_5_dom"/>
</dbReference>
<dbReference type="SUPFAM" id="SSF53850">
    <property type="entry name" value="Periplasmic binding protein-like II"/>
    <property type="match status" value="1"/>
</dbReference>
<organism evidence="6 7">
    <name type="scientific">Dorea formicigenerans</name>
    <dbReference type="NCBI Taxonomy" id="39486"/>
    <lineage>
        <taxon>Bacteria</taxon>
        <taxon>Bacillati</taxon>
        <taxon>Bacillota</taxon>
        <taxon>Clostridia</taxon>
        <taxon>Lachnospirales</taxon>
        <taxon>Lachnospiraceae</taxon>
        <taxon>Dorea</taxon>
    </lineage>
</organism>
<dbReference type="Proteomes" id="UP000284742">
    <property type="component" value="Unassembled WGS sequence"/>
</dbReference>
<dbReference type="EMBL" id="QSHK01000003">
    <property type="protein sequence ID" value="RHC08801.1"/>
    <property type="molecule type" value="Genomic_DNA"/>
</dbReference>
<dbReference type="InterPro" id="IPR039424">
    <property type="entry name" value="SBP_5"/>
</dbReference>
<dbReference type="GO" id="GO:0042597">
    <property type="term" value="C:periplasmic space"/>
    <property type="evidence" value="ECO:0007669"/>
    <property type="project" value="UniProtKB-ARBA"/>
</dbReference>
<dbReference type="GO" id="GO:0043190">
    <property type="term" value="C:ATP-binding cassette (ABC) transporter complex"/>
    <property type="evidence" value="ECO:0007669"/>
    <property type="project" value="InterPro"/>
</dbReference>
<gene>
    <name evidence="6" type="ORF">DW860_06290</name>
</gene>
<evidence type="ECO:0000256" key="1">
    <source>
        <dbReference type="ARBA" id="ARBA00005695"/>
    </source>
</evidence>
<accession>A0A413YL67</accession>
<evidence type="ECO:0000313" key="7">
    <source>
        <dbReference type="Proteomes" id="UP000284742"/>
    </source>
</evidence>
<feature type="domain" description="Solute-binding protein family 5" evidence="5">
    <location>
        <begin position="85"/>
        <end position="418"/>
    </location>
</feature>
<protein>
    <submittedName>
        <fullName evidence="6">ABC transporter substrate-binding protein</fullName>
    </submittedName>
</protein>
<dbReference type="GO" id="GO:0015833">
    <property type="term" value="P:peptide transport"/>
    <property type="evidence" value="ECO:0007669"/>
    <property type="project" value="TreeGrafter"/>
</dbReference>
<dbReference type="PROSITE" id="PS51257">
    <property type="entry name" value="PROKAR_LIPOPROTEIN"/>
    <property type="match status" value="1"/>
</dbReference>
<dbReference type="Gene3D" id="3.10.105.10">
    <property type="entry name" value="Dipeptide-binding Protein, Domain 3"/>
    <property type="match status" value="1"/>
</dbReference>
<comment type="caution">
    <text evidence="6">The sequence shown here is derived from an EMBL/GenBank/DDBJ whole genome shotgun (WGS) entry which is preliminary data.</text>
</comment>
<evidence type="ECO:0000259" key="5">
    <source>
        <dbReference type="Pfam" id="PF00496"/>
    </source>
</evidence>
<feature type="signal peptide" evidence="4">
    <location>
        <begin position="1"/>
        <end position="20"/>
    </location>
</feature>
<dbReference type="InterPro" id="IPR030678">
    <property type="entry name" value="Peptide/Ni-bd"/>
</dbReference>